<organism evidence="2 3">
    <name type="scientific">Trapa incisa</name>
    <dbReference type="NCBI Taxonomy" id="236973"/>
    <lineage>
        <taxon>Eukaryota</taxon>
        <taxon>Viridiplantae</taxon>
        <taxon>Streptophyta</taxon>
        <taxon>Embryophyta</taxon>
        <taxon>Tracheophyta</taxon>
        <taxon>Spermatophyta</taxon>
        <taxon>Magnoliopsida</taxon>
        <taxon>eudicotyledons</taxon>
        <taxon>Gunneridae</taxon>
        <taxon>Pentapetalae</taxon>
        <taxon>rosids</taxon>
        <taxon>malvids</taxon>
        <taxon>Myrtales</taxon>
        <taxon>Lythraceae</taxon>
        <taxon>Trapa</taxon>
    </lineage>
</organism>
<dbReference type="Proteomes" id="UP001345219">
    <property type="component" value="Chromosome 7"/>
</dbReference>
<keyword evidence="3" id="KW-1185">Reference proteome</keyword>
<feature type="compositionally biased region" description="Low complexity" evidence="1">
    <location>
        <begin position="100"/>
        <end position="122"/>
    </location>
</feature>
<evidence type="ECO:0000256" key="1">
    <source>
        <dbReference type="SAM" id="MobiDB-lite"/>
    </source>
</evidence>
<dbReference type="AlphaFoldDB" id="A0AAN7KKU2"/>
<evidence type="ECO:0000313" key="3">
    <source>
        <dbReference type="Proteomes" id="UP001345219"/>
    </source>
</evidence>
<reference evidence="2 3" key="1">
    <citation type="journal article" date="2023" name="Hortic Res">
        <title>Pangenome of water caltrop reveals structural variations and asymmetric subgenome divergence after allopolyploidization.</title>
        <authorList>
            <person name="Zhang X."/>
            <person name="Chen Y."/>
            <person name="Wang L."/>
            <person name="Yuan Y."/>
            <person name="Fang M."/>
            <person name="Shi L."/>
            <person name="Lu R."/>
            <person name="Comes H.P."/>
            <person name="Ma Y."/>
            <person name="Chen Y."/>
            <person name="Huang G."/>
            <person name="Zhou Y."/>
            <person name="Zheng Z."/>
            <person name="Qiu Y."/>
        </authorList>
    </citation>
    <scope>NUCLEOTIDE SEQUENCE [LARGE SCALE GENOMIC DNA]</scope>
    <source>
        <tissue evidence="2">Roots</tissue>
    </source>
</reference>
<dbReference type="PANTHER" id="PTHR33604:SF1">
    <property type="entry name" value="GLYCOSYLTRANSFERASE FAMILY PROTEIN 2"/>
    <property type="match status" value="1"/>
</dbReference>
<dbReference type="PANTHER" id="PTHR33604">
    <property type="entry name" value="OSJNBA0004B13.7 PROTEIN"/>
    <property type="match status" value="1"/>
</dbReference>
<feature type="region of interest" description="Disordered" evidence="1">
    <location>
        <begin position="95"/>
        <end position="129"/>
    </location>
</feature>
<protein>
    <submittedName>
        <fullName evidence="2">Uncharacterized protein</fullName>
    </submittedName>
</protein>
<accession>A0AAN7KKU2</accession>
<name>A0AAN7KKU2_9MYRT</name>
<dbReference type="EMBL" id="JAXIOK010000007">
    <property type="protein sequence ID" value="KAK4766041.1"/>
    <property type="molecule type" value="Genomic_DNA"/>
</dbReference>
<comment type="caution">
    <text evidence="2">The sequence shown here is derived from an EMBL/GenBank/DDBJ whole genome shotgun (WGS) entry which is preliminary data.</text>
</comment>
<evidence type="ECO:0000313" key="2">
    <source>
        <dbReference type="EMBL" id="KAK4766041.1"/>
    </source>
</evidence>
<proteinExistence type="predicted"/>
<gene>
    <name evidence="2" type="ORF">SAY87_007683</name>
</gene>
<sequence>MSELSSISLYTRRLVEVVKQRPKWKPHGIFKDIHPNKPYLHQLSCSWGAVFFPKQWREFYVYMNMRFTEDAKANPVQIPKSRTNGLAGVMEEVSHRHDVPQGLSQPLPELPQPGQLLHQPHGARGSYQL</sequence>